<dbReference type="EMBL" id="AP029266">
    <property type="protein sequence ID" value="BFG01895.1"/>
    <property type="molecule type" value="Genomic_DNA"/>
</dbReference>
<evidence type="ECO:0000256" key="15">
    <source>
        <dbReference type="SAM" id="SignalP"/>
    </source>
</evidence>
<dbReference type="GO" id="GO:0005789">
    <property type="term" value="C:endoplasmic reticulum membrane"/>
    <property type="evidence" value="ECO:0007669"/>
    <property type="project" value="UniProtKB-SubCell"/>
</dbReference>
<evidence type="ECO:0000256" key="11">
    <source>
        <dbReference type="ARBA" id="ARBA00023033"/>
    </source>
</evidence>
<dbReference type="PRINTS" id="PR00385">
    <property type="entry name" value="P450"/>
</dbReference>
<dbReference type="PANTHER" id="PTHR24292:SF104">
    <property type="entry name" value="CYTOCHROME P450 308A1-RELATED"/>
    <property type="match status" value="1"/>
</dbReference>
<dbReference type="PROSITE" id="PS00086">
    <property type="entry name" value="CYTOCHROME_P450"/>
    <property type="match status" value="1"/>
</dbReference>
<dbReference type="InterPro" id="IPR001128">
    <property type="entry name" value="Cyt_P450"/>
</dbReference>
<accession>A0AAU9G2U5</accession>
<evidence type="ECO:0000256" key="5">
    <source>
        <dbReference type="ARBA" id="ARBA00022617"/>
    </source>
</evidence>
<dbReference type="GO" id="GO:0016705">
    <property type="term" value="F:oxidoreductase activity, acting on paired donors, with incorporation or reduction of molecular oxygen"/>
    <property type="evidence" value="ECO:0007669"/>
    <property type="project" value="InterPro"/>
</dbReference>
<proteinExistence type="inferred from homology"/>
<gene>
    <name evidence="16" type="ORF">DMAD_01540</name>
</gene>
<keyword evidence="7" id="KW-0256">Endoplasmic reticulum</keyword>
<keyword evidence="17" id="KW-1185">Reference proteome</keyword>
<evidence type="ECO:0000313" key="17">
    <source>
        <dbReference type="Proteomes" id="UP001500889"/>
    </source>
</evidence>
<dbReference type="AlphaFoldDB" id="A0AAU9G2U5"/>
<dbReference type="Gene3D" id="1.10.630.10">
    <property type="entry name" value="Cytochrome P450"/>
    <property type="match status" value="1"/>
</dbReference>
<keyword evidence="8" id="KW-0492">Microsome</keyword>
<dbReference type="GO" id="GO:0020037">
    <property type="term" value="F:heme binding"/>
    <property type="evidence" value="ECO:0007669"/>
    <property type="project" value="InterPro"/>
</dbReference>
<dbReference type="CDD" id="cd11056">
    <property type="entry name" value="CYP6-like"/>
    <property type="match status" value="1"/>
</dbReference>
<comment type="subcellular location">
    <subcellularLocation>
        <location evidence="3">Endoplasmic reticulum membrane</location>
        <topology evidence="3">Peripheral membrane protein</topology>
    </subcellularLocation>
    <subcellularLocation>
        <location evidence="2">Microsome membrane</location>
        <topology evidence="2">Peripheral membrane protein</topology>
    </subcellularLocation>
</comment>
<dbReference type="InterPro" id="IPR017972">
    <property type="entry name" value="Cyt_P450_CS"/>
</dbReference>
<reference evidence="16 17" key="1">
    <citation type="submission" date="2024-02" db="EMBL/GenBank/DDBJ databases">
        <title>A chromosome-level genome assembly of Drosophila madeirensis, a fruit fly species endemic to Madeira island.</title>
        <authorList>
            <person name="Tomihara K."/>
            <person name="Llopart A."/>
            <person name="Yamamoto D."/>
        </authorList>
    </citation>
    <scope>NUCLEOTIDE SEQUENCE [LARGE SCALE GENOMIC DNA]</scope>
    <source>
        <strain evidence="16 17">RF1</strain>
    </source>
</reference>
<name>A0AAU9G2U5_DROMD</name>
<comment type="cofactor">
    <cofactor evidence="1 13">
        <name>heme</name>
        <dbReference type="ChEBI" id="CHEBI:30413"/>
    </cofactor>
</comment>
<keyword evidence="9 14" id="KW-0560">Oxidoreductase</keyword>
<dbReference type="PANTHER" id="PTHR24292">
    <property type="entry name" value="CYTOCHROME P450"/>
    <property type="match status" value="1"/>
</dbReference>
<feature type="signal peptide" evidence="15">
    <location>
        <begin position="1"/>
        <end position="15"/>
    </location>
</feature>
<evidence type="ECO:0000256" key="4">
    <source>
        <dbReference type="ARBA" id="ARBA00010617"/>
    </source>
</evidence>
<evidence type="ECO:0000256" key="9">
    <source>
        <dbReference type="ARBA" id="ARBA00023002"/>
    </source>
</evidence>
<keyword evidence="12" id="KW-0472">Membrane</keyword>
<keyword evidence="11 14" id="KW-0503">Monooxygenase</keyword>
<comment type="similarity">
    <text evidence="4 14">Belongs to the cytochrome P450 family.</text>
</comment>
<dbReference type="PRINTS" id="PR00463">
    <property type="entry name" value="EP450I"/>
</dbReference>
<feature type="binding site" description="axial binding residue" evidence="13">
    <location>
        <position position="448"/>
    </location>
    <ligand>
        <name>heme</name>
        <dbReference type="ChEBI" id="CHEBI:30413"/>
    </ligand>
    <ligandPart>
        <name>Fe</name>
        <dbReference type="ChEBI" id="CHEBI:18248"/>
    </ligandPart>
</feature>
<feature type="chain" id="PRO_5043381290" evidence="15">
    <location>
        <begin position="16"/>
        <end position="503"/>
    </location>
</feature>
<evidence type="ECO:0000256" key="13">
    <source>
        <dbReference type="PIRSR" id="PIRSR602401-1"/>
    </source>
</evidence>
<protein>
    <submittedName>
        <fullName evidence="16">Probable cytochrome P450 308a1</fullName>
    </submittedName>
</protein>
<evidence type="ECO:0000256" key="6">
    <source>
        <dbReference type="ARBA" id="ARBA00022723"/>
    </source>
</evidence>
<evidence type="ECO:0000256" key="10">
    <source>
        <dbReference type="ARBA" id="ARBA00023004"/>
    </source>
</evidence>
<evidence type="ECO:0000256" key="8">
    <source>
        <dbReference type="ARBA" id="ARBA00022848"/>
    </source>
</evidence>
<dbReference type="Proteomes" id="UP001500889">
    <property type="component" value="Chromosome A"/>
</dbReference>
<sequence>MLLLLLLLVLLLALAIWWRVFWSNSHWRRRGICGPPGCPLLGNMAHFALGQRSYGEVYAQVYREHPGLRYVGFYRLFNEPALLVRDQRLLREILVGNGFACCADNAVHVDAQRDVLASCNPFIASGDRWRKLRGDLVPLFTPSRLRQTLPHVAAACQQLRAFVERRLSRERFEAKALATRYTLQVIASAAFGLDAHCLCQDEQQERGSEWLEWLVPLFQPSAWSLPETIALLHSSRLARILQHRYVPLSLQHWLCDLVRTSASASASANCFLHWLGEQQGSDLAGHATTLLLEGYETSAMLLAFALYELSLNESVQRRVHAELTEVAKRHGGLLSGHAALTELRYAEATLLETLRLHPAMQALQKRCTKSFTLPAQRWDKDKDTETDTETDSSLQVALGTVLVLPVQAIHLDPQLYAEPLKFQPERFMETSPGLGCRFLAFGAGPRMCPGMRLGLAQTKAALVTLLQDYSVHLADQRQAAVQVSPLTFLTASKHGIWLQLRKR</sequence>
<keyword evidence="10 13" id="KW-0408">Iron</keyword>
<dbReference type="SUPFAM" id="SSF48264">
    <property type="entry name" value="Cytochrome P450"/>
    <property type="match status" value="1"/>
</dbReference>
<dbReference type="InterPro" id="IPR050476">
    <property type="entry name" value="Insect_CytP450_Detox"/>
</dbReference>
<organism evidence="16 17">
    <name type="scientific">Drosophila madeirensis</name>
    <name type="common">Fruit fly</name>
    <dbReference type="NCBI Taxonomy" id="30013"/>
    <lineage>
        <taxon>Eukaryota</taxon>
        <taxon>Metazoa</taxon>
        <taxon>Ecdysozoa</taxon>
        <taxon>Arthropoda</taxon>
        <taxon>Hexapoda</taxon>
        <taxon>Insecta</taxon>
        <taxon>Pterygota</taxon>
        <taxon>Neoptera</taxon>
        <taxon>Endopterygota</taxon>
        <taxon>Diptera</taxon>
        <taxon>Brachycera</taxon>
        <taxon>Muscomorpha</taxon>
        <taxon>Ephydroidea</taxon>
        <taxon>Drosophilidae</taxon>
        <taxon>Drosophila</taxon>
        <taxon>Sophophora</taxon>
    </lineage>
</organism>
<dbReference type="Pfam" id="PF00067">
    <property type="entry name" value="p450"/>
    <property type="match status" value="1"/>
</dbReference>
<keyword evidence="6 13" id="KW-0479">Metal-binding</keyword>
<evidence type="ECO:0000313" key="16">
    <source>
        <dbReference type="EMBL" id="BFG01895.1"/>
    </source>
</evidence>
<evidence type="ECO:0000256" key="7">
    <source>
        <dbReference type="ARBA" id="ARBA00022824"/>
    </source>
</evidence>
<dbReference type="GO" id="GO:0005506">
    <property type="term" value="F:iron ion binding"/>
    <property type="evidence" value="ECO:0007669"/>
    <property type="project" value="InterPro"/>
</dbReference>
<evidence type="ECO:0000256" key="14">
    <source>
        <dbReference type="RuleBase" id="RU000461"/>
    </source>
</evidence>
<keyword evidence="15" id="KW-0732">Signal</keyword>
<keyword evidence="5 13" id="KW-0349">Heme</keyword>
<dbReference type="InterPro" id="IPR036396">
    <property type="entry name" value="Cyt_P450_sf"/>
</dbReference>
<evidence type="ECO:0000256" key="2">
    <source>
        <dbReference type="ARBA" id="ARBA00004174"/>
    </source>
</evidence>
<dbReference type="InterPro" id="IPR002401">
    <property type="entry name" value="Cyt_P450_E_grp-I"/>
</dbReference>
<evidence type="ECO:0000256" key="3">
    <source>
        <dbReference type="ARBA" id="ARBA00004406"/>
    </source>
</evidence>
<evidence type="ECO:0000256" key="12">
    <source>
        <dbReference type="ARBA" id="ARBA00023136"/>
    </source>
</evidence>
<evidence type="ECO:0000256" key="1">
    <source>
        <dbReference type="ARBA" id="ARBA00001971"/>
    </source>
</evidence>
<dbReference type="GO" id="GO:0004497">
    <property type="term" value="F:monooxygenase activity"/>
    <property type="evidence" value="ECO:0007669"/>
    <property type="project" value="UniProtKB-KW"/>
</dbReference>